<dbReference type="Gene3D" id="3.40.50.20">
    <property type="match status" value="1"/>
</dbReference>
<dbReference type="EC" id="6.3.4.14" evidence="3"/>
<evidence type="ECO:0000313" key="12">
    <source>
        <dbReference type="EMBL" id="CUR40933.1"/>
    </source>
</evidence>
<keyword evidence="12" id="KW-0808">Transferase</keyword>
<evidence type="ECO:0000256" key="5">
    <source>
        <dbReference type="ARBA" id="ARBA00022741"/>
    </source>
</evidence>
<dbReference type="EMBL" id="LN887583">
    <property type="protein sequence ID" value="CUR40933.1"/>
    <property type="molecule type" value="Genomic_DNA"/>
</dbReference>
<comment type="cofactor">
    <cofactor evidence="2">
        <name>Mg(2+)</name>
        <dbReference type="ChEBI" id="CHEBI:18420"/>
    </cofactor>
</comment>
<dbReference type="FunFam" id="3.30.1490.20:FF:000018">
    <property type="entry name" value="Biotin carboxylase"/>
    <property type="match status" value="1"/>
</dbReference>
<sequence>MFKKILIANRGEIATRITRACHELGIKAVAVYAKEDEYSAHRFAADEAYLIGKNEQPIDAYLDIDEIIRVAKAAGAEAVHPGYGFLAENADLAQACVDNGLKFIGPKPEHLRMFGDKLVARQVAMKAGLQPIPGLTGNVTSLAQVKTFAHQYGYPIMIKAANGGGGRGMRIVENDQQLAAEFDQAKDEALKSFGSDEMYVEKDIQHPKHI</sequence>
<dbReference type="GO" id="GO:0004075">
    <property type="term" value="F:biotin carboxylase activity"/>
    <property type="evidence" value="ECO:0007669"/>
    <property type="project" value="UniProtKB-EC"/>
</dbReference>
<dbReference type="Gene3D" id="6.10.140.310">
    <property type="match status" value="1"/>
</dbReference>
<dbReference type="SUPFAM" id="SSF52440">
    <property type="entry name" value="PreATP-grasp domain"/>
    <property type="match status" value="1"/>
</dbReference>
<organism evidence="12 13">
    <name type="scientific">Limosilactobacillus reuteri</name>
    <name type="common">Lactobacillus reuteri</name>
    <dbReference type="NCBI Taxonomy" id="1598"/>
    <lineage>
        <taxon>Bacteria</taxon>
        <taxon>Bacillati</taxon>
        <taxon>Bacillota</taxon>
        <taxon>Bacilli</taxon>
        <taxon>Lactobacillales</taxon>
        <taxon>Lactobacillaceae</taxon>
        <taxon>Limosilactobacillus</taxon>
    </lineage>
</organism>
<evidence type="ECO:0000256" key="4">
    <source>
        <dbReference type="ARBA" id="ARBA00022598"/>
    </source>
</evidence>
<evidence type="ECO:0000259" key="10">
    <source>
        <dbReference type="PROSITE" id="PS50975"/>
    </source>
</evidence>
<dbReference type="GO" id="GO:0016740">
    <property type="term" value="F:transferase activity"/>
    <property type="evidence" value="ECO:0007669"/>
    <property type="project" value="UniProtKB-KW"/>
</dbReference>
<dbReference type="GO" id="GO:0005524">
    <property type="term" value="F:ATP binding"/>
    <property type="evidence" value="ECO:0007669"/>
    <property type="project" value="UniProtKB-UniRule"/>
</dbReference>
<evidence type="ECO:0000256" key="7">
    <source>
        <dbReference type="ARBA" id="ARBA00023211"/>
    </source>
</evidence>
<gene>
    <name evidence="12" type="ORF">LRLP16767_LR202_00992</name>
</gene>
<feature type="domain" description="Biotin carboxylation" evidence="11">
    <location>
        <begin position="1"/>
        <end position="210"/>
    </location>
</feature>
<feature type="domain" description="ATP-grasp" evidence="10">
    <location>
        <begin position="121"/>
        <end position="205"/>
    </location>
</feature>
<dbReference type="InterPro" id="IPR016185">
    <property type="entry name" value="PreATP-grasp_dom_sf"/>
</dbReference>
<dbReference type="SUPFAM" id="SSF56059">
    <property type="entry name" value="Glutathione synthetase ATP-binding domain-like"/>
    <property type="match status" value="1"/>
</dbReference>
<evidence type="ECO:0000313" key="13">
    <source>
        <dbReference type="Proteomes" id="UP000235484"/>
    </source>
</evidence>
<dbReference type="Pfam" id="PF02786">
    <property type="entry name" value="CPSase_L_D2"/>
    <property type="match status" value="1"/>
</dbReference>
<dbReference type="PROSITE" id="PS50979">
    <property type="entry name" value="BC"/>
    <property type="match status" value="1"/>
</dbReference>
<dbReference type="Proteomes" id="UP000235484">
    <property type="component" value="Unassembled WGS sequence"/>
</dbReference>
<dbReference type="PANTHER" id="PTHR18866">
    <property type="entry name" value="CARBOXYLASE:PYRUVATE/ACETYL-COA/PROPIONYL-COA CARBOXYLASE"/>
    <property type="match status" value="1"/>
</dbReference>
<name>A0A0U5D4W5_LIMRT</name>
<evidence type="ECO:0000256" key="6">
    <source>
        <dbReference type="ARBA" id="ARBA00022840"/>
    </source>
</evidence>
<evidence type="ECO:0000256" key="1">
    <source>
        <dbReference type="ARBA" id="ARBA00001936"/>
    </source>
</evidence>
<dbReference type="AlphaFoldDB" id="A0A0U5D4W5"/>
<evidence type="ECO:0000259" key="11">
    <source>
        <dbReference type="PROSITE" id="PS50979"/>
    </source>
</evidence>
<dbReference type="InterPro" id="IPR005481">
    <property type="entry name" value="BC-like_N"/>
</dbReference>
<comment type="cofactor">
    <cofactor evidence="1">
        <name>Mn(2+)</name>
        <dbReference type="ChEBI" id="CHEBI:29035"/>
    </cofactor>
</comment>
<reference evidence="13" key="1">
    <citation type="submission" date="2015-10" db="EMBL/GenBank/DDBJ databases">
        <authorList>
            <person name="Crossman L.C."/>
        </authorList>
    </citation>
    <scope>NUCLEOTIDE SEQUENCE [LARGE SCALE GENOMIC DNA]</scope>
    <source>
        <strain evidence="13">20-2</strain>
    </source>
</reference>
<proteinExistence type="predicted"/>
<dbReference type="InterPro" id="IPR011761">
    <property type="entry name" value="ATP-grasp"/>
</dbReference>
<dbReference type="InterPro" id="IPR050856">
    <property type="entry name" value="Biotin_carboxylase_complex"/>
</dbReference>
<accession>A0A0U5D4W5</accession>
<dbReference type="PROSITE" id="PS50975">
    <property type="entry name" value="ATP_GRASP"/>
    <property type="match status" value="1"/>
</dbReference>
<keyword evidence="8" id="KW-0092">Biotin</keyword>
<keyword evidence="6 9" id="KW-0067">ATP-binding</keyword>
<dbReference type="Pfam" id="PF00289">
    <property type="entry name" value="Biotin_carb_N"/>
    <property type="match status" value="1"/>
</dbReference>
<keyword evidence="5 9" id="KW-0547">Nucleotide-binding</keyword>
<evidence type="ECO:0000256" key="9">
    <source>
        <dbReference type="PROSITE-ProRule" id="PRU00409"/>
    </source>
</evidence>
<dbReference type="FunFam" id="3.40.50.20:FF:000010">
    <property type="entry name" value="Propionyl-CoA carboxylase subunit alpha"/>
    <property type="match status" value="1"/>
</dbReference>
<evidence type="ECO:0000256" key="2">
    <source>
        <dbReference type="ARBA" id="ARBA00001946"/>
    </source>
</evidence>
<dbReference type="InterPro" id="IPR005479">
    <property type="entry name" value="CPAse_ATP-bd"/>
</dbReference>
<dbReference type="InterPro" id="IPR011764">
    <property type="entry name" value="Biotin_carboxylation_dom"/>
</dbReference>
<evidence type="ECO:0000256" key="3">
    <source>
        <dbReference type="ARBA" id="ARBA00013263"/>
    </source>
</evidence>
<dbReference type="InterPro" id="IPR013815">
    <property type="entry name" value="ATP_grasp_subdomain_1"/>
</dbReference>
<protein>
    <recommendedName>
        <fullName evidence="3">biotin carboxylase</fullName>
        <ecNumber evidence="3">6.3.4.14</ecNumber>
    </recommendedName>
</protein>
<keyword evidence="7" id="KW-0464">Manganese</keyword>
<dbReference type="Gene3D" id="3.30.1490.20">
    <property type="entry name" value="ATP-grasp fold, A domain"/>
    <property type="match status" value="1"/>
</dbReference>
<dbReference type="PROSITE" id="PS00866">
    <property type="entry name" value="CPSASE_1"/>
    <property type="match status" value="1"/>
</dbReference>
<dbReference type="PANTHER" id="PTHR18866:SF33">
    <property type="entry name" value="METHYLCROTONOYL-COA CARBOXYLASE SUBUNIT ALPHA, MITOCHONDRIAL-RELATED"/>
    <property type="match status" value="1"/>
</dbReference>
<keyword evidence="12" id="KW-0670">Pyruvate</keyword>
<dbReference type="GO" id="GO:0046872">
    <property type="term" value="F:metal ion binding"/>
    <property type="evidence" value="ECO:0007669"/>
    <property type="project" value="InterPro"/>
</dbReference>
<evidence type="ECO:0000256" key="8">
    <source>
        <dbReference type="ARBA" id="ARBA00023267"/>
    </source>
</evidence>
<keyword evidence="4 12" id="KW-0436">Ligase</keyword>